<dbReference type="Gene3D" id="3.10.129.10">
    <property type="entry name" value="Hotdog Thioesterase"/>
    <property type="match status" value="1"/>
</dbReference>
<organism evidence="2 3">
    <name type="scientific">Edaphobacillus lindanitolerans</name>
    <dbReference type="NCBI Taxonomy" id="550447"/>
    <lineage>
        <taxon>Bacteria</taxon>
        <taxon>Bacillati</taxon>
        <taxon>Bacillota</taxon>
        <taxon>Bacilli</taxon>
        <taxon>Bacillales</taxon>
        <taxon>Bacillaceae</taxon>
        <taxon>Edaphobacillus</taxon>
    </lineage>
</organism>
<evidence type="ECO:0000259" key="1">
    <source>
        <dbReference type="Pfam" id="PF01575"/>
    </source>
</evidence>
<protein>
    <submittedName>
        <fullName evidence="2">Acyl dehydratase</fullName>
    </submittedName>
</protein>
<dbReference type="Pfam" id="PF01575">
    <property type="entry name" value="MaoC_dehydratas"/>
    <property type="match status" value="1"/>
</dbReference>
<dbReference type="InterPro" id="IPR002539">
    <property type="entry name" value="MaoC-like_dom"/>
</dbReference>
<dbReference type="InterPro" id="IPR029069">
    <property type="entry name" value="HotDog_dom_sf"/>
</dbReference>
<dbReference type="GO" id="GO:0006633">
    <property type="term" value="P:fatty acid biosynthetic process"/>
    <property type="evidence" value="ECO:0007669"/>
    <property type="project" value="TreeGrafter"/>
</dbReference>
<dbReference type="AlphaFoldDB" id="A0A1U7PQT1"/>
<feature type="domain" description="MaoC-like" evidence="1">
    <location>
        <begin position="27"/>
        <end position="124"/>
    </location>
</feature>
<reference evidence="3" key="1">
    <citation type="submission" date="2017-01" db="EMBL/GenBank/DDBJ databases">
        <authorList>
            <person name="Varghese N."/>
            <person name="Submissions S."/>
        </authorList>
    </citation>
    <scope>NUCLEOTIDE SEQUENCE [LARGE SCALE GENOMIC DNA]</scope>
    <source>
        <strain evidence="3">MNA4</strain>
    </source>
</reference>
<evidence type="ECO:0000313" key="3">
    <source>
        <dbReference type="Proteomes" id="UP000187550"/>
    </source>
</evidence>
<dbReference type="EMBL" id="FTPL01000002">
    <property type="protein sequence ID" value="SIT84951.1"/>
    <property type="molecule type" value="Genomic_DNA"/>
</dbReference>
<dbReference type="InterPro" id="IPR050965">
    <property type="entry name" value="UPF0336/Enoyl-CoA_hydratase"/>
</dbReference>
<dbReference type="PANTHER" id="PTHR43437">
    <property type="entry name" value="HYDROXYACYL-THIOESTER DEHYDRATASE TYPE 2, MITOCHONDRIAL-RELATED"/>
    <property type="match status" value="1"/>
</dbReference>
<gene>
    <name evidence="2" type="ORF">SAMN05428946_1776</name>
</gene>
<sequence length="159" mass="17292">MIFNRRRVSVRPISELEEGESLKIVEKIEDRDLLLYLGLTNDSNPLYIQHDFARAAGYEGPVVPAVMLAGIVFSSISKHLPGPGARIVEQALRFPEAACHGSTLTFRLEVISVSEKAGTLKMRVDGEDEEGRAVMAGEITVAMPDALEGETEIPALGDD</sequence>
<dbReference type="SUPFAM" id="SSF54637">
    <property type="entry name" value="Thioesterase/thiol ester dehydrase-isomerase"/>
    <property type="match status" value="1"/>
</dbReference>
<dbReference type="Proteomes" id="UP000187550">
    <property type="component" value="Unassembled WGS sequence"/>
</dbReference>
<dbReference type="STRING" id="550447.SAMN05428946_1776"/>
<dbReference type="GO" id="GO:0019171">
    <property type="term" value="F:(3R)-hydroxyacyl-[acyl-carrier-protein] dehydratase activity"/>
    <property type="evidence" value="ECO:0007669"/>
    <property type="project" value="TreeGrafter"/>
</dbReference>
<name>A0A1U7PQT1_9BACI</name>
<dbReference type="PANTHER" id="PTHR43437:SF3">
    <property type="entry name" value="HYDROXYACYL-THIOESTER DEHYDRATASE TYPE 2, MITOCHONDRIAL"/>
    <property type="match status" value="1"/>
</dbReference>
<evidence type="ECO:0000313" key="2">
    <source>
        <dbReference type="EMBL" id="SIT84951.1"/>
    </source>
</evidence>
<keyword evidence="3" id="KW-1185">Reference proteome</keyword>
<dbReference type="RefSeq" id="WP_076758151.1">
    <property type="nucleotide sequence ID" value="NZ_FTPL01000002.1"/>
</dbReference>
<accession>A0A1U7PQT1</accession>
<dbReference type="OrthoDB" id="2691304at2"/>
<proteinExistence type="predicted"/>